<dbReference type="Pfam" id="PF13432">
    <property type="entry name" value="TPR_16"/>
    <property type="match status" value="3"/>
</dbReference>
<evidence type="ECO:0000256" key="2">
    <source>
        <dbReference type="ARBA" id="ARBA00022803"/>
    </source>
</evidence>
<evidence type="ECO:0000256" key="1">
    <source>
        <dbReference type="ARBA" id="ARBA00022737"/>
    </source>
</evidence>
<dbReference type="PANTHER" id="PTHR45586">
    <property type="entry name" value="TPR REPEAT-CONTAINING PROTEIN PA4667"/>
    <property type="match status" value="1"/>
</dbReference>
<dbReference type="EMBL" id="CADCUR010000199">
    <property type="protein sequence ID" value="CAA9409562.1"/>
    <property type="molecule type" value="Genomic_DNA"/>
</dbReference>
<protein>
    <recommendedName>
        <fullName evidence="6">Tetratricopeptide repeat protein</fullName>
    </recommendedName>
</protein>
<name>A0A6J4PGP2_9BACT</name>
<gene>
    <name evidence="5" type="ORF">AVDCRST_MAG74-2157</name>
</gene>
<dbReference type="InterPro" id="IPR019734">
    <property type="entry name" value="TPR_rpt"/>
</dbReference>
<keyword evidence="1" id="KW-0677">Repeat</keyword>
<feature type="repeat" description="TPR" evidence="3">
    <location>
        <begin position="497"/>
        <end position="530"/>
    </location>
</feature>
<dbReference type="InterPro" id="IPR011990">
    <property type="entry name" value="TPR-like_helical_dom_sf"/>
</dbReference>
<dbReference type="AlphaFoldDB" id="A0A6J4PGP2"/>
<dbReference type="InterPro" id="IPR051012">
    <property type="entry name" value="CellSynth/LPSAsmb/PSIAsmb"/>
</dbReference>
<organism evidence="5">
    <name type="scientific">uncultured Pyrinomonadaceae bacterium</name>
    <dbReference type="NCBI Taxonomy" id="2283094"/>
    <lineage>
        <taxon>Bacteria</taxon>
        <taxon>Pseudomonadati</taxon>
        <taxon>Acidobacteriota</taxon>
        <taxon>Blastocatellia</taxon>
        <taxon>Blastocatellales</taxon>
        <taxon>Pyrinomonadaceae</taxon>
        <taxon>environmental samples</taxon>
    </lineage>
</organism>
<sequence length="579" mass="64040">MRIIYTTILVLMFAAFSAAAQTNNDTAMILPFENTSDKAEFNWVGESFADALADLLKVPTLNVVSNDERKTIQQKLRVPLTVLPSLATSLKLAREGKATILIGGKYNIVPAQGDTAASVSVTAKIIRVNEGRFLSEEFPDGRRVTRDIILNDALQNLQTVQGQVAYQILYQRDKALPFSQNQFVESANKVPARAFEAYIKGLLTSETDSQRRENYFKNAMRLYGEAKGGETYANAALELGHLFLNQRKFSEAIDNFSRIQPASSQFAEAAFYIGLIQWQQKNYEQALAVLRPLAEELKLTSVYNTLGAIAVQASIAERKNKGKSDALLKEGLELLKKASESAPDETASRFNYAFALFLNNDYKAAAAQLRPILAASPRDGEAYFLLAKALEKTGEQATAADFDNQARRFLVENNRYAKLESGWKNGSVDDVNLRVQQPPRKDFVSVVLIKKQATPTAAPLNETETLLAQARTLYKNGGDDDAMAVLRRVLASEPMSAEAYLLLGNIHLRRGDLEQAVSSLKTALFWDNKLVMAHVGLGKIYLQRGDCLQAKNYTSSALAVEAENQDALGLQRQVERCSK</sequence>
<dbReference type="SUPFAM" id="SSF81901">
    <property type="entry name" value="HCP-like"/>
    <property type="match status" value="1"/>
</dbReference>
<reference evidence="5" key="1">
    <citation type="submission" date="2020-02" db="EMBL/GenBank/DDBJ databases">
        <authorList>
            <person name="Meier V. D."/>
        </authorList>
    </citation>
    <scope>NUCLEOTIDE SEQUENCE</scope>
    <source>
        <strain evidence="5">AVDCRST_MAG74</strain>
    </source>
</reference>
<evidence type="ECO:0000256" key="4">
    <source>
        <dbReference type="SAM" id="SignalP"/>
    </source>
</evidence>
<proteinExistence type="predicted"/>
<feature type="chain" id="PRO_5026795177" description="Tetratricopeptide repeat protein" evidence="4">
    <location>
        <begin position="21"/>
        <end position="579"/>
    </location>
</feature>
<evidence type="ECO:0008006" key="6">
    <source>
        <dbReference type="Google" id="ProtNLM"/>
    </source>
</evidence>
<evidence type="ECO:0000256" key="3">
    <source>
        <dbReference type="PROSITE-ProRule" id="PRU00339"/>
    </source>
</evidence>
<dbReference type="SMART" id="SM00028">
    <property type="entry name" value="TPR"/>
    <property type="match status" value="5"/>
</dbReference>
<dbReference type="PROSITE" id="PS50005">
    <property type="entry name" value="TPR"/>
    <property type="match status" value="1"/>
</dbReference>
<dbReference type="Gene3D" id="1.25.40.10">
    <property type="entry name" value="Tetratricopeptide repeat domain"/>
    <property type="match status" value="3"/>
</dbReference>
<keyword evidence="2 3" id="KW-0802">TPR repeat</keyword>
<keyword evidence="4" id="KW-0732">Signal</keyword>
<dbReference type="PANTHER" id="PTHR45586:SF1">
    <property type="entry name" value="LIPOPOLYSACCHARIDE ASSEMBLY PROTEIN B"/>
    <property type="match status" value="1"/>
</dbReference>
<feature type="signal peptide" evidence="4">
    <location>
        <begin position="1"/>
        <end position="20"/>
    </location>
</feature>
<accession>A0A6J4PGP2</accession>
<evidence type="ECO:0000313" key="5">
    <source>
        <dbReference type="EMBL" id="CAA9409562.1"/>
    </source>
</evidence>